<dbReference type="InterPro" id="IPR006938">
    <property type="entry name" value="DUF624"/>
</dbReference>
<feature type="transmembrane region" description="Helical" evidence="1">
    <location>
        <begin position="182"/>
        <end position="211"/>
    </location>
</feature>
<dbReference type="PATRIC" id="fig|396014.3.peg.2862"/>
<organism evidence="2 3">
    <name type="scientific">Brachybacterium phenoliresistens</name>
    <dbReference type="NCBI Taxonomy" id="396014"/>
    <lineage>
        <taxon>Bacteria</taxon>
        <taxon>Bacillati</taxon>
        <taxon>Actinomycetota</taxon>
        <taxon>Actinomycetes</taxon>
        <taxon>Micrococcales</taxon>
        <taxon>Dermabacteraceae</taxon>
        <taxon>Brachybacterium</taxon>
    </lineage>
</organism>
<keyword evidence="1" id="KW-1133">Transmembrane helix</keyword>
<gene>
    <name evidence="2" type="ORF">BF93_04140</name>
</gene>
<accession>Z9JRG2</accession>
<name>Z9JRG2_9MICO</name>
<keyword evidence="3" id="KW-1185">Reference proteome</keyword>
<evidence type="ECO:0000313" key="3">
    <source>
        <dbReference type="Proteomes" id="UP000023067"/>
    </source>
</evidence>
<dbReference type="STRING" id="396014.BF93_04140"/>
<dbReference type="RefSeq" id="WP_038373524.1">
    <property type="nucleotide sequence ID" value="NZ_KK069999.1"/>
</dbReference>
<sequence length="222" mass="22197">MSAVAAPRRSRGRAEGGWTMREVLARGADVVALGILWALACLPLLTVLVATAALCAVVHAWRRGLPVSVRGVFGAALRRALGAGLRGQLVLLAPAAVGTVDLLWVAATSPPMLPAAAATAAGVLALGGSCAVGARFCALLGRAALEADRGERDPQSLGRARPILREAALDCAAHPVRTAGAVAAMVVVATAVLTVPVLLPLGAAALAMIAAGPPRARAASRA</sequence>
<dbReference type="AlphaFoldDB" id="Z9JRG2"/>
<keyword evidence="1" id="KW-0472">Membrane</keyword>
<dbReference type="Pfam" id="PF04854">
    <property type="entry name" value="DUF624"/>
    <property type="match status" value="1"/>
</dbReference>
<keyword evidence="1" id="KW-0812">Transmembrane</keyword>
<dbReference type="EMBL" id="JDYK01000016">
    <property type="protein sequence ID" value="EWS80391.1"/>
    <property type="molecule type" value="Genomic_DNA"/>
</dbReference>
<feature type="transmembrane region" description="Helical" evidence="1">
    <location>
        <begin position="89"/>
        <end position="107"/>
    </location>
</feature>
<protein>
    <submittedName>
        <fullName evidence="2">Uncharacterized protein</fullName>
    </submittedName>
</protein>
<reference evidence="2 3" key="1">
    <citation type="submission" date="2014-02" db="EMBL/GenBank/DDBJ databases">
        <title>Genome sequence of Brachybacterium phenoliresistens strain W13A50.</title>
        <authorList>
            <person name="Wang X."/>
        </authorList>
    </citation>
    <scope>NUCLEOTIDE SEQUENCE [LARGE SCALE GENOMIC DNA]</scope>
    <source>
        <strain evidence="2 3">W13A50</strain>
    </source>
</reference>
<feature type="transmembrane region" description="Helical" evidence="1">
    <location>
        <begin position="30"/>
        <end position="61"/>
    </location>
</feature>
<dbReference type="Proteomes" id="UP000023067">
    <property type="component" value="Unassembled WGS sequence"/>
</dbReference>
<comment type="caution">
    <text evidence="2">The sequence shown here is derived from an EMBL/GenBank/DDBJ whole genome shotgun (WGS) entry which is preliminary data.</text>
</comment>
<evidence type="ECO:0000256" key="1">
    <source>
        <dbReference type="SAM" id="Phobius"/>
    </source>
</evidence>
<dbReference type="HOGENOM" id="CLU_1243363_0_0_11"/>
<proteinExistence type="predicted"/>
<evidence type="ECO:0000313" key="2">
    <source>
        <dbReference type="EMBL" id="EWS80391.1"/>
    </source>
</evidence>